<protein>
    <submittedName>
        <fullName evidence="1">Uncharacterized protein</fullName>
    </submittedName>
</protein>
<comment type="caution">
    <text evidence="1">The sequence shown here is derived from an EMBL/GenBank/DDBJ whole genome shotgun (WGS) entry which is preliminary data.</text>
</comment>
<organism evidence="1 2">
    <name type="scientific">Thermovibrio guaymasensis</name>
    <dbReference type="NCBI Taxonomy" id="240167"/>
    <lineage>
        <taxon>Bacteria</taxon>
        <taxon>Pseudomonadati</taxon>
        <taxon>Aquificota</taxon>
        <taxon>Aquificia</taxon>
        <taxon>Desulfurobacteriales</taxon>
        <taxon>Desulfurobacteriaceae</taxon>
        <taxon>Thermovibrio</taxon>
    </lineage>
</organism>
<keyword evidence="2" id="KW-1185">Reference proteome</keyword>
<dbReference type="Proteomes" id="UP000280881">
    <property type="component" value="Unassembled WGS sequence"/>
</dbReference>
<reference evidence="1 2" key="1">
    <citation type="submission" date="2018-10" db="EMBL/GenBank/DDBJ databases">
        <title>Genomic Encyclopedia of Type Strains, Phase IV (KMG-IV): sequencing the most valuable type-strain genomes for metagenomic binning, comparative biology and taxonomic classification.</title>
        <authorList>
            <person name="Goeker M."/>
        </authorList>
    </citation>
    <scope>NUCLEOTIDE SEQUENCE [LARGE SCALE GENOMIC DNA]</scope>
    <source>
        <strain evidence="1 2">DSM 15521</strain>
    </source>
</reference>
<evidence type="ECO:0000313" key="1">
    <source>
        <dbReference type="EMBL" id="RKQ59907.1"/>
    </source>
</evidence>
<accession>A0A420W5F6</accession>
<dbReference type="AlphaFoldDB" id="A0A420W5F6"/>
<dbReference type="EMBL" id="RBIE01000006">
    <property type="protein sequence ID" value="RKQ59907.1"/>
    <property type="molecule type" value="Genomic_DNA"/>
</dbReference>
<evidence type="ECO:0000313" key="2">
    <source>
        <dbReference type="Proteomes" id="UP000280881"/>
    </source>
</evidence>
<dbReference type="OrthoDB" id="6679403at2"/>
<name>A0A420W5F6_9BACT</name>
<gene>
    <name evidence="1" type="ORF">C7457_1695</name>
</gene>
<proteinExistence type="predicted"/>
<sequence length="234" mass="26781">MQITHHTEKQVEPINPVNVAATIKGIAPRSFEKTFAGLTSEQIAYAFKLCLDGLTRDQIEKGMIQVRDNGYCPDPAMFRKWCLGIKGFTSDIDPIHASYRTKNAALANIEAWLIDCTTKITNAEREAYNRVYGMFNQLQWANNYEKAKYYAYEAFKDAYVEVVKEFVAKGESQSIWIEPPKIDKPKYKAIPKNYLEFETEEQKEKWDETKAKLQALVDSGMTVQQASLQLIKGD</sequence>
<dbReference type="RefSeq" id="WP_121171980.1">
    <property type="nucleotide sequence ID" value="NZ_RBIE01000006.1"/>
</dbReference>